<dbReference type="EMBL" id="JACIBV010000001">
    <property type="protein sequence ID" value="MBB3724689.1"/>
    <property type="molecule type" value="Genomic_DNA"/>
</dbReference>
<comment type="caution">
    <text evidence="2">The sequence shown here is derived from an EMBL/GenBank/DDBJ whole genome shotgun (WGS) entry which is preliminary data.</text>
</comment>
<accession>A0A7W5YP49</accession>
<feature type="transmembrane region" description="Helical" evidence="1">
    <location>
        <begin position="213"/>
        <end position="230"/>
    </location>
</feature>
<feature type="transmembrane region" description="Helical" evidence="1">
    <location>
        <begin position="105"/>
        <end position="126"/>
    </location>
</feature>
<keyword evidence="1" id="KW-0812">Transmembrane</keyword>
<evidence type="ECO:0000256" key="1">
    <source>
        <dbReference type="SAM" id="Phobius"/>
    </source>
</evidence>
<dbReference type="AlphaFoldDB" id="A0A7W5YP49"/>
<dbReference type="GeneID" id="95387175"/>
<dbReference type="Proteomes" id="UP000579945">
    <property type="component" value="Unassembled WGS sequence"/>
</dbReference>
<feature type="transmembrane region" description="Helical" evidence="1">
    <location>
        <begin position="259"/>
        <end position="276"/>
    </location>
</feature>
<feature type="transmembrane region" description="Helical" evidence="1">
    <location>
        <begin position="178"/>
        <end position="201"/>
    </location>
</feature>
<reference evidence="2 3" key="1">
    <citation type="submission" date="2020-08" db="EMBL/GenBank/DDBJ databases">
        <title>Sequencing the genomes of 1000 actinobacteria strains.</title>
        <authorList>
            <person name="Klenk H.-P."/>
        </authorList>
    </citation>
    <scope>NUCLEOTIDE SEQUENCE [LARGE SCALE GENOMIC DNA]</scope>
    <source>
        <strain evidence="2 3">DSM 44320</strain>
    </source>
</reference>
<protein>
    <submittedName>
        <fullName evidence="2">Uncharacterized protein</fullName>
    </submittedName>
</protein>
<feature type="transmembrane region" description="Helical" evidence="1">
    <location>
        <begin position="236"/>
        <end position="252"/>
    </location>
</feature>
<organism evidence="2 3">
    <name type="scientific">Nonomuraea dietziae</name>
    <dbReference type="NCBI Taxonomy" id="65515"/>
    <lineage>
        <taxon>Bacteria</taxon>
        <taxon>Bacillati</taxon>
        <taxon>Actinomycetota</taxon>
        <taxon>Actinomycetes</taxon>
        <taxon>Streptosporangiales</taxon>
        <taxon>Streptosporangiaceae</taxon>
        <taxon>Nonomuraea</taxon>
    </lineage>
</organism>
<keyword evidence="1" id="KW-1133">Transmembrane helix</keyword>
<proteinExistence type="predicted"/>
<evidence type="ECO:0000313" key="3">
    <source>
        <dbReference type="Proteomes" id="UP000579945"/>
    </source>
</evidence>
<dbReference type="RefSeq" id="WP_183642969.1">
    <property type="nucleotide sequence ID" value="NZ_JACIBV010000001.1"/>
</dbReference>
<name>A0A7W5YP49_9ACTN</name>
<feature type="transmembrane region" description="Helical" evidence="1">
    <location>
        <begin position="147"/>
        <end position="172"/>
    </location>
</feature>
<sequence>MTALERRYRRLLTWYPKDHRARHEEEMLAVLLAASTPGQSSPAWRDAFDLARGGLAIRARRAASPGSRRHWRAAAGLAAVLAPLVLFGAGLFRAAANADRSAFDLALPALAYALPYGLVVLLAWLGRRRAAIACAWAMVALHAGERLTLLLSLPEEVVVIAEVTVVVGEVLIVAGWPLIAAGMLLSVLPACVCAAMLTLAPSHGPEPVGSRRLAAWAGGVLGACVVGALLPKVLGTVLVLAAFGTVAVLALRSSAGRRTAAILTPFLVVVVMPSWFTGLASLPAVTVATAALLGVTAWLARTAEPA</sequence>
<feature type="transmembrane region" description="Helical" evidence="1">
    <location>
        <begin position="71"/>
        <end position="93"/>
    </location>
</feature>
<keyword evidence="1" id="KW-0472">Membrane</keyword>
<evidence type="ECO:0000313" key="2">
    <source>
        <dbReference type="EMBL" id="MBB3724689.1"/>
    </source>
</evidence>
<gene>
    <name evidence="2" type="ORF">FHR33_000549</name>
</gene>
<keyword evidence="3" id="KW-1185">Reference proteome</keyword>